<organism evidence="7">
    <name type="scientific">marine metagenome</name>
    <dbReference type="NCBI Taxonomy" id="408172"/>
    <lineage>
        <taxon>unclassified sequences</taxon>
        <taxon>metagenomes</taxon>
        <taxon>ecological metagenomes</taxon>
    </lineage>
</organism>
<feature type="transmembrane region" description="Helical" evidence="5">
    <location>
        <begin position="213"/>
        <end position="237"/>
    </location>
</feature>
<feature type="transmembrane region" description="Helical" evidence="5">
    <location>
        <begin position="39"/>
        <end position="61"/>
    </location>
</feature>
<dbReference type="NCBIfam" id="TIGR01770">
    <property type="entry name" value="NDH_I_N"/>
    <property type="match status" value="1"/>
</dbReference>
<dbReference type="Pfam" id="PF00361">
    <property type="entry name" value="Proton_antipo_M"/>
    <property type="match status" value="1"/>
</dbReference>
<reference evidence="7" key="1">
    <citation type="submission" date="2018-05" db="EMBL/GenBank/DDBJ databases">
        <authorList>
            <person name="Lanie J.A."/>
            <person name="Ng W.-L."/>
            <person name="Kazmierczak K.M."/>
            <person name="Andrzejewski T.M."/>
            <person name="Davidsen T.M."/>
            <person name="Wayne K.J."/>
            <person name="Tettelin H."/>
            <person name="Glass J.I."/>
            <person name="Rusch D."/>
            <person name="Podicherti R."/>
            <person name="Tsui H.-C.T."/>
            <person name="Winkler M.E."/>
        </authorList>
    </citation>
    <scope>NUCLEOTIDE SEQUENCE</scope>
</reference>
<keyword evidence="3 5" id="KW-1133">Transmembrane helix</keyword>
<protein>
    <recommendedName>
        <fullName evidence="6">NADH:quinone oxidoreductase/Mrp antiporter transmembrane domain-containing protein</fullName>
    </recommendedName>
</protein>
<evidence type="ECO:0000256" key="4">
    <source>
        <dbReference type="ARBA" id="ARBA00023136"/>
    </source>
</evidence>
<dbReference type="PANTHER" id="PTHR22773">
    <property type="entry name" value="NADH DEHYDROGENASE"/>
    <property type="match status" value="1"/>
</dbReference>
<proteinExistence type="inferred from homology"/>
<feature type="non-terminal residue" evidence="7">
    <location>
        <position position="1"/>
    </location>
</feature>
<evidence type="ECO:0000256" key="2">
    <source>
        <dbReference type="ARBA" id="ARBA00022692"/>
    </source>
</evidence>
<feature type="transmembrane region" description="Helical" evidence="5">
    <location>
        <begin position="73"/>
        <end position="101"/>
    </location>
</feature>
<keyword evidence="4 5" id="KW-0472">Membrane</keyword>
<feature type="transmembrane region" description="Helical" evidence="5">
    <location>
        <begin position="376"/>
        <end position="393"/>
    </location>
</feature>
<keyword evidence="2 5" id="KW-0812">Transmembrane</keyword>
<dbReference type="EMBL" id="UINC01001816">
    <property type="protein sequence ID" value="SUZ89439.1"/>
    <property type="molecule type" value="Genomic_DNA"/>
</dbReference>
<feature type="transmembrane region" description="Helical" evidence="5">
    <location>
        <begin position="136"/>
        <end position="157"/>
    </location>
</feature>
<feature type="transmembrane region" description="Helical" evidence="5">
    <location>
        <begin position="335"/>
        <end position="355"/>
    </location>
</feature>
<dbReference type="HAMAP" id="MF_00445">
    <property type="entry name" value="NDH1_NuoN_1"/>
    <property type="match status" value="1"/>
</dbReference>
<dbReference type="GO" id="GO:0016020">
    <property type="term" value="C:membrane"/>
    <property type="evidence" value="ECO:0007669"/>
    <property type="project" value="UniProtKB-SubCell"/>
</dbReference>
<dbReference type="AlphaFoldDB" id="A0A381REY8"/>
<feature type="transmembrane region" description="Helical" evidence="5">
    <location>
        <begin position="169"/>
        <end position="188"/>
    </location>
</feature>
<feature type="transmembrane region" description="Helical" evidence="5">
    <location>
        <begin position="280"/>
        <end position="301"/>
    </location>
</feature>
<feature type="transmembrane region" description="Helical" evidence="5">
    <location>
        <begin position="12"/>
        <end position="32"/>
    </location>
</feature>
<dbReference type="PRINTS" id="PR01434">
    <property type="entry name" value="NADHDHGNASE5"/>
</dbReference>
<accession>A0A381REY8</accession>
<dbReference type="InterPro" id="IPR001750">
    <property type="entry name" value="ND/Mrp_TM"/>
</dbReference>
<dbReference type="GO" id="GO:0042773">
    <property type="term" value="P:ATP synthesis coupled electron transport"/>
    <property type="evidence" value="ECO:0007669"/>
    <property type="project" value="InterPro"/>
</dbReference>
<feature type="transmembrane region" description="Helical" evidence="5">
    <location>
        <begin position="451"/>
        <end position="477"/>
    </location>
</feature>
<dbReference type="InterPro" id="IPR010096">
    <property type="entry name" value="NADH-Q_OxRdtase_suN/2"/>
</dbReference>
<feature type="transmembrane region" description="Helical" evidence="5">
    <location>
        <begin position="413"/>
        <end position="439"/>
    </location>
</feature>
<evidence type="ECO:0000313" key="7">
    <source>
        <dbReference type="EMBL" id="SUZ89439.1"/>
    </source>
</evidence>
<feature type="transmembrane region" description="Helical" evidence="5">
    <location>
        <begin position="249"/>
        <end position="274"/>
    </location>
</feature>
<evidence type="ECO:0000256" key="5">
    <source>
        <dbReference type="SAM" id="Phobius"/>
    </source>
</evidence>
<evidence type="ECO:0000256" key="1">
    <source>
        <dbReference type="ARBA" id="ARBA00004141"/>
    </source>
</evidence>
<evidence type="ECO:0000256" key="3">
    <source>
        <dbReference type="ARBA" id="ARBA00022989"/>
    </source>
</evidence>
<feature type="domain" description="NADH:quinone oxidoreductase/Mrp antiporter transmembrane" evidence="6">
    <location>
        <begin position="132"/>
        <end position="426"/>
    </location>
</feature>
<comment type="subcellular location">
    <subcellularLocation>
        <location evidence="1">Membrane</location>
        <topology evidence="1">Multi-pass membrane protein</topology>
    </subcellularLocation>
</comment>
<name>A0A381REY8_9ZZZZ</name>
<gene>
    <name evidence="7" type="ORF">METZ01_LOCUS42293</name>
</gene>
<evidence type="ECO:0000259" key="6">
    <source>
        <dbReference type="Pfam" id="PF00361"/>
    </source>
</evidence>
<sequence length="490" mass="51933">VGFTGPSIDWWALLPQVILLGAALLILLVSALAPQRTSISFATATTVCASVTAWIVAFGLWNDIKNEGPSASIASALAIDGFSIFFTMLVLIALTITALLAHSYLGREGIDPPEFHALLLCSAAGAMVMASANDLIVIFLGLEALSIGLYVMIAMHARRPEAREAAMKYFVLGAFSSAFLLYGIALTYGSTGSTNLIHIRDYLDAVVFRDEHLLMAAMALLLVGFSFKVAAAPFHFWAPDVYQGAPSPVTGWMASIAKAAGFAALLRIFFAAFANYDADWSPIVAVLAVLTLLVGAVMAILQNDVKRMLAFSSVSHAGYVLVAVQSASASGTSAALFYLFTYTFMVLGTFAIVGAMGTDGEHPLDRYSGLGRSRPVLAMTFTILLLAQAGVPLTSGFVGKFQVIAAAVEDRGYVLAAVAMLSAVISAFMYLRIVMAMYVADDEVEGPSPKLHWTVSVVLIGVTGFTLLIGIVPQFLIEMAEDAVPVLIRG</sequence>
<dbReference type="GO" id="GO:0008137">
    <property type="term" value="F:NADH dehydrogenase (ubiquinone) activity"/>
    <property type="evidence" value="ECO:0007669"/>
    <property type="project" value="InterPro"/>
</dbReference>